<feature type="domain" description="HAMP" evidence="11">
    <location>
        <begin position="190"/>
        <end position="244"/>
    </location>
</feature>
<evidence type="ECO:0000256" key="4">
    <source>
        <dbReference type="ARBA" id="ARBA00022989"/>
    </source>
</evidence>
<feature type="domain" description="Methyl-accepting transducer" evidence="10">
    <location>
        <begin position="249"/>
        <end position="485"/>
    </location>
</feature>
<dbReference type="Pfam" id="PF00015">
    <property type="entry name" value="MCPsignal"/>
    <property type="match status" value="1"/>
</dbReference>
<name>A0A1D9GAL6_MOOP1</name>
<dbReference type="Pfam" id="PF17203">
    <property type="entry name" value="sCache_3_2"/>
    <property type="match status" value="1"/>
</dbReference>
<comment type="subcellular location">
    <subcellularLocation>
        <location evidence="1">Cell membrane</location>
        <topology evidence="1">Multi-pass membrane protein</topology>
    </subcellularLocation>
</comment>
<evidence type="ECO:0000256" key="6">
    <source>
        <dbReference type="ARBA" id="ARBA00023224"/>
    </source>
</evidence>
<evidence type="ECO:0000313" key="12">
    <source>
        <dbReference type="EMBL" id="AOY84692.2"/>
    </source>
</evidence>
<dbReference type="PROSITE" id="PS50111">
    <property type="entry name" value="CHEMOTAXIS_TRANSDUC_2"/>
    <property type="match status" value="1"/>
</dbReference>
<dbReference type="InterPro" id="IPR033463">
    <property type="entry name" value="sCache_3"/>
</dbReference>
<keyword evidence="5 9" id="KW-0472">Membrane</keyword>
<reference evidence="12" key="1">
    <citation type="journal article" date="2017" name="Proc. Natl. Acad. Sci. U.S.A.">
        <title>Comparative genomics uncovers the prolific and distinctive metabolic potential of the cyanobacterial genus Moorea.</title>
        <authorList>
            <person name="Leao T."/>
            <person name="Castelao G."/>
            <person name="Korobeynikov A."/>
            <person name="Monroe E.A."/>
            <person name="Podell S."/>
            <person name="Glukhov E."/>
            <person name="Allen E.E."/>
            <person name="Gerwick W.H."/>
            <person name="Gerwick L."/>
        </authorList>
    </citation>
    <scope>NUCLEOTIDE SEQUENCE</scope>
    <source>
        <strain evidence="12">JHB</strain>
    </source>
</reference>
<keyword evidence="3 9" id="KW-0812">Transmembrane</keyword>
<evidence type="ECO:0000259" key="11">
    <source>
        <dbReference type="PROSITE" id="PS50885"/>
    </source>
</evidence>
<evidence type="ECO:0000256" key="2">
    <source>
        <dbReference type="ARBA" id="ARBA00022475"/>
    </source>
</evidence>
<keyword evidence="6 8" id="KW-0807">Transducer</keyword>
<feature type="transmembrane region" description="Helical" evidence="9">
    <location>
        <begin position="134"/>
        <end position="154"/>
    </location>
</feature>
<dbReference type="CDD" id="cd06225">
    <property type="entry name" value="HAMP"/>
    <property type="match status" value="1"/>
</dbReference>
<dbReference type="GO" id="GO:0005886">
    <property type="term" value="C:plasma membrane"/>
    <property type="evidence" value="ECO:0007669"/>
    <property type="project" value="UniProtKB-SubCell"/>
</dbReference>
<dbReference type="AlphaFoldDB" id="A0A1D9GAL6"/>
<comment type="similarity">
    <text evidence="7">Belongs to the methyl-accepting chemotaxis (MCP) protein family.</text>
</comment>
<dbReference type="EMBL" id="CP017708">
    <property type="protein sequence ID" value="AOY84692.2"/>
    <property type="molecule type" value="Genomic_DNA"/>
</dbReference>
<dbReference type="InterPro" id="IPR004089">
    <property type="entry name" value="MCPsignal_dom"/>
</dbReference>
<dbReference type="PROSITE" id="PS50885">
    <property type="entry name" value="HAMP"/>
    <property type="match status" value="1"/>
</dbReference>
<reference evidence="12" key="2">
    <citation type="submission" date="2022-10" db="EMBL/GenBank/DDBJ databases">
        <authorList>
            <person name="Ngo T.-E."/>
        </authorList>
    </citation>
    <scope>NUCLEOTIDE SEQUENCE</scope>
    <source>
        <strain evidence="12">JHB</strain>
    </source>
</reference>
<dbReference type="GO" id="GO:0007165">
    <property type="term" value="P:signal transduction"/>
    <property type="evidence" value="ECO:0007669"/>
    <property type="project" value="UniProtKB-KW"/>
</dbReference>
<dbReference type="Proteomes" id="UP000176944">
    <property type="component" value="Chromosome"/>
</dbReference>
<evidence type="ECO:0000256" key="9">
    <source>
        <dbReference type="SAM" id="Phobius"/>
    </source>
</evidence>
<gene>
    <name evidence="12" type="ORF">BJP36_15150</name>
</gene>
<keyword evidence="4 9" id="KW-1133">Transmembrane helix</keyword>
<feature type="transmembrane region" description="Helical" evidence="9">
    <location>
        <begin position="166"/>
        <end position="189"/>
    </location>
</feature>
<evidence type="ECO:0000256" key="1">
    <source>
        <dbReference type="ARBA" id="ARBA00004651"/>
    </source>
</evidence>
<evidence type="ECO:0000256" key="3">
    <source>
        <dbReference type="ARBA" id="ARBA00022692"/>
    </source>
</evidence>
<proteinExistence type="inferred from homology"/>
<evidence type="ECO:0000256" key="8">
    <source>
        <dbReference type="PROSITE-ProRule" id="PRU00284"/>
    </source>
</evidence>
<evidence type="ECO:0000256" key="5">
    <source>
        <dbReference type="ARBA" id="ARBA00023136"/>
    </source>
</evidence>
<dbReference type="Gene3D" id="1.10.287.950">
    <property type="entry name" value="Methyl-accepting chemotaxis protein"/>
    <property type="match status" value="1"/>
</dbReference>
<dbReference type="SUPFAM" id="SSF58104">
    <property type="entry name" value="Methyl-accepting chemotaxis protein (MCP) signaling domain"/>
    <property type="match status" value="1"/>
</dbReference>
<accession>A0A1D9GAL6</accession>
<feature type="transmembrane region" description="Helical" evidence="9">
    <location>
        <begin position="12"/>
        <end position="31"/>
    </location>
</feature>
<dbReference type="SMART" id="SM00304">
    <property type="entry name" value="HAMP"/>
    <property type="match status" value="1"/>
</dbReference>
<dbReference type="PANTHER" id="PTHR32089:SF120">
    <property type="entry name" value="METHYL-ACCEPTING CHEMOTAXIS PROTEIN TLPQ"/>
    <property type="match status" value="1"/>
</dbReference>
<evidence type="ECO:0000259" key="10">
    <source>
        <dbReference type="PROSITE" id="PS50111"/>
    </source>
</evidence>
<keyword evidence="2" id="KW-1003">Cell membrane</keyword>
<dbReference type="Pfam" id="PF00672">
    <property type="entry name" value="HAMP"/>
    <property type="match status" value="1"/>
</dbReference>
<protein>
    <submittedName>
        <fullName evidence="12">Methyl-accepting chemotaxis protein</fullName>
    </submittedName>
</protein>
<dbReference type="PANTHER" id="PTHR32089">
    <property type="entry name" value="METHYL-ACCEPTING CHEMOTAXIS PROTEIN MCPB"/>
    <property type="match status" value="1"/>
</dbReference>
<organism evidence="12">
    <name type="scientific">Moorena producens (strain JHB)</name>
    <dbReference type="NCBI Taxonomy" id="1454205"/>
    <lineage>
        <taxon>Bacteria</taxon>
        <taxon>Bacillati</taxon>
        <taxon>Cyanobacteriota</taxon>
        <taxon>Cyanophyceae</taxon>
        <taxon>Coleofasciculales</taxon>
        <taxon>Coleofasciculaceae</taxon>
        <taxon>Moorena</taxon>
    </lineage>
</organism>
<evidence type="ECO:0000256" key="7">
    <source>
        <dbReference type="ARBA" id="ARBA00029447"/>
    </source>
</evidence>
<dbReference type="InterPro" id="IPR003660">
    <property type="entry name" value="HAMP_dom"/>
</dbReference>
<sequence length="523" mass="56666">MSKLFQKTLIGEIILFGFVIVTTSTLSGWTLHKNLTSEYKSKGTAIAKSLAKSSVDLLLYRDASTLQAAIDQFIEIKGVAYAFIVAENGEIVAHTFVPTIPKEVRKMGKRRYRGTQFVSEQIKFKDLPIQGMGTFTHISAPILAGVAGYVHVGMDREIITAQLRTAILTQIYIVSLIFIASIAVAYLLVNKMSHQLTQLSNYAKQVSSGDLTPQVEIPAKNEDEIVDLLASIGTMTQNLSSLIGKVQQSGIQITASTTQIAAAGQQLQATITTQVASTNQVVATTQQIAATSSELVRTMKEVASVSEQTAVAADNSQTNIRRMETTMGELTEATVAITTKLGVIHNKADTINSVISTITKVADQTNLLSLNAAIEAEKAGEYGSGFGVVAREIRRLADQTAVATLEIETMVKEMQSAVATGVMAMDKFNQQVSTSVDDVGKISEQIAQVILQVKTITPRFELVSQRMEEQAESAQEIRVAIEHLSESSQYTSDSLRDTNSALERLDDAAQGLKSEISVFKVYQ</sequence>
<dbReference type="SMART" id="SM00283">
    <property type="entry name" value="MA"/>
    <property type="match status" value="1"/>
</dbReference>